<dbReference type="InterPro" id="IPR000086">
    <property type="entry name" value="NUDIX_hydrolase_dom"/>
</dbReference>
<dbReference type="EMBL" id="JACHJL010000007">
    <property type="protein sequence ID" value="MBB5936328.1"/>
    <property type="molecule type" value="Genomic_DNA"/>
</dbReference>
<evidence type="ECO:0000313" key="5">
    <source>
        <dbReference type="Proteomes" id="UP000588098"/>
    </source>
</evidence>
<sequence length="145" mass="15735">MTVTSDLARTLAEEAEAEGITTLVAAAVVTDADRILLVRRKPDDFMGGLWEIPSGHVDAGENILDATRRETREETGLTVSSVDRYLGHFDYENSRGTTTRQFNFAVTVAETGPLILTEHDLHRWAAPTGDLPGVTDGVRKALANA</sequence>
<gene>
    <name evidence="4" type="ORF">FHS42_003403</name>
</gene>
<dbReference type="EC" id="3.6.1.55" evidence="4"/>
<dbReference type="Pfam" id="PF00293">
    <property type="entry name" value="NUDIX"/>
    <property type="match status" value="1"/>
</dbReference>
<reference evidence="4 5" key="1">
    <citation type="submission" date="2020-08" db="EMBL/GenBank/DDBJ databases">
        <title>Genomic Encyclopedia of Type Strains, Phase III (KMG-III): the genomes of soil and plant-associated and newly described type strains.</title>
        <authorList>
            <person name="Whitman W."/>
        </authorList>
    </citation>
    <scope>NUCLEOTIDE SEQUENCE [LARGE SCALE GENOMIC DNA]</scope>
    <source>
        <strain evidence="4 5">CECT 8305</strain>
    </source>
</reference>
<evidence type="ECO:0000259" key="3">
    <source>
        <dbReference type="PROSITE" id="PS51462"/>
    </source>
</evidence>
<evidence type="ECO:0000256" key="1">
    <source>
        <dbReference type="ARBA" id="ARBA00005582"/>
    </source>
</evidence>
<comment type="caution">
    <text evidence="4">The sequence shown here is derived from an EMBL/GenBank/DDBJ whole genome shotgun (WGS) entry which is preliminary data.</text>
</comment>
<protein>
    <submittedName>
        <fullName evidence="4">8-oxo-dGTP diphosphatase</fullName>
        <ecNumber evidence="4">3.6.1.55</ecNumber>
    </submittedName>
</protein>
<dbReference type="InterPro" id="IPR015797">
    <property type="entry name" value="NUDIX_hydrolase-like_dom_sf"/>
</dbReference>
<evidence type="ECO:0000256" key="2">
    <source>
        <dbReference type="ARBA" id="ARBA00022801"/>
    </source>
</evidence>
<accession>A0A7W9QAS4</accession>
<dbReference type="PANTHER" id="PTHR43736:SF1">
    <property type="entry name" value="DIHYDRONEOPTERIN TRIPHOSPHATE DIPHOSPHATASE"/>
    <property type="match status" value="1"/>
</dbReference>
<dbReference type="Gene3D" id="3.90.79.10">
    <property type="entry name" value="Nucleoside Triphosphate Pyrophosphohydrolase"/>
    <property type="match status" value="1"/>
</dbReference>
<feature type="domain" description="Nudix hydrolase" evidence="3">
    <location>
        <begin position="20"/>
        <end position="145"/>
    </location>
</feature>
<name>A0A7W9QAS4_9ACTN</name>
<dbReference type="GO" id="GO:0035539">
    <property type="term" value="F:8-oxo-7,8-dihydrodeoxyguanosine triphosphate pyrophosphatase activity"/>
    <property type="evidence" value="ECO:0007669"/>
    <property type="project" value="UniProtKB-EC"/>
</dbReference>
<dbReference type="InterPro" id="IPR020476">
    <property type="entry name" value="Nudix_hydrolase"/>
</dbReference>
<keyword evidence="5" id="KW-1185">Reference proteome</keyword>
<dbReference type="RefSeq" id="WP_184572914.1">
    <property type="nucleotide sequence ID" value="NZ_JACHJL010000007.1"/>
</dbReference>
<dbReference type="AlphaFoldDB" id="A0A7W9QAS4"/>
<proteinExistence type="inferred from homology"/>
<evidence type="ECO:0000313" key="4">
    <source>
        <dbReference type="EMBL" id="MBB5936328.1"/>
    </source>
</evidence>
<dbReference type="Proteomes" id="UP000588098">
    <property type="component" value="Unassembled WGS sequence"/>
</dbReference>
<dbReference type="SUPFAM" id="SSF55811">
    <property type="entry name" value="Nudix"/>
    <property type="match status" value="1"/>
</dbReference>
<dbReference type="PANTHER" id="PTHR43736">
    <property type="entry name" value="ADP-RIBOSE PYROPHOSPHATASE"/>
    <property type="match status" value="1"/>
</dbReference>
<dbReference type="PROSITE" id="PS51462">
    <property type="entry name" value="NUDIX"/>
    <property type="match status" value="1"/>
</dbReference>
<organism evidence="4 5">
    <name type="scientific">Streptomyces zagrosensis</name>
    <dbReference type="NCBI Taxonomy" id="1042984"/>
    <lineage>
        <taxon>Bacteria</taxon>
        <taxon>Bacillati</taxon>
        <taxon>Actinomycetota</taxon>
        <taxon>Actinomycetes</taxon>
        <taxon>Kitasatosporales</taxon>
        <taxon>Streptomycetaceae</taxon>
        <taxon>Streptomyces</taxon>
    </lineage>
</organism>
<dbReference type="PRINTS" id="PR00502">
    <property type="entry name" value="NUDIXFAMILY"/>
</dbReference>
<keyword evidence="2 4" id="KW-0378">Hydrolase</keyword>
<comment type="similarity">
    <text evidence="1">Belongs to the Nudix hydrolase family.</text>
</comment>